<evidence type="ECO:0000256" key="4">
    <source>
        <dbReference type="ARBA" id="ARBA00022840"/>
    </source>
</evidence>
<dbReference type="InterPro" id="IPR014729">
    <property type="entry name" value="Rossmann-like_a/b/a_fold"/>
</dbReference>
<evidence type="ECO:0000313" key="13">
    <source>
        <dbReference type="WBParaSite" id="TCONS_00004831.p1"/>
    </source>
</evidence>
<dbReference type="PRINTS" id="PR01041">
    <property type="entry name" value="TRNASYNTHMET"/>
</dbReference>
<feature type="domain" description="Methyltransferase type 11" evidence="10">
    <location>
        <begin position="66"/>
        <end position="172"/>
    </location>
</feature>
<keyword evidence="6 9" id="KW-0030">Aminoacyl-tRNA synthetase</keyword>
<reference evidence="13" key="1">
    <citation type="submission" date="2024-02" db="UniProtKB">
        <authorList>
            <consortium name="WormBaseParasite"/>
        </authorList>
    </citation>
    <scope>IDENTIFICATION</scope>
</reference>
<dbReference type="EC" id="6.1.1.10" evidence="1"/>
<dbReference type="PANTHER" id="PTHR43326:SF1">
    <property type="entry name" value="METHIONINE--TRNA LIGASE, MITOCHONDRIAL"/>
    <property type="match status" value="1"/>
</dbReference>
<dbReference type="InterPro" id="IPR015413">
    <property type="entry name" value="Methionyl/Leucyl_tRNA_Synth"/>
</dbReference>
<evidence type="ECO:0000256" key="7">
    <source>
        <dbReference type="ARBA" id="ARBA00026124"/>
    </source>
</evidence>
<dbReference type="Proteomes" id="UP000035681">
    <property type="component" value="Unplaced"/>
</dbReference>
<protein>
    <recommendedName>
        <fullName evidence="7">Methionine--tRNA ligase, mitochondrial</fullName>
        <ecNumber evidence="1">6.1.1.10</ecNumber>
    </recommendedName>
    <alternativeName>
        <fullName evidence="8">Mitochondrial methionyl-tRNA synthetase</fullName>
    </alternativeName>
</protein>
<evidence type="ECO:0000256" key="5">
    <source>
        <dbReference type="ARBA" id="ARBA00022917"/>
    </source>
</evidence>
<accession>A0AAF5D0G5</accession>
<evidence type="ECO:0000256" key="8">
    <source>
        <dbReference type="ARBA" id="ARBA00030331"/>
    </source>
</evidence>
<dbReference type="GO" id="GO:0004825">
    <property type="term" value="F:methionine-tRNA ligase activity"/>
    <property type="evidence" value="ECO:0007669"/>
    <property type="project" value="UniProtKB-EC"/>
</dbReference>
<keyword evidence="5 9" id="KW-0648">Protein biosynthesis</keyword>
<dbReference type="InterPro" id="IPR029063">
    <property type="entry name" value="SAM-dependent_MTases_sf"/>
</dbReference>
<evidence type="ECO:0000259" key="10">
    <source>
        <dbReference type="Pfam" id="PF08241"/>
    </source>
</evidence>
<feature type="domain" description="Methionyl/Leucyl tRNA synthetase" evidence="11">
    <location>
        <begin position="287"/>
        <end position="607"/>
    </location>
</feature>
<evidence type="ECO:0000256" key="6">
    <source>
        <dbReference type="ARBA" id="ARBA00023146"/>
    </source>
</evidence>
<evidence type="ECO:0000256" key="2">
    <source>
        <dbReference type="ARBA" id="ARBA00022598"/>
    </source>
</evidence>
<dbReference type="InterPro" id="IPR009080">
    <property type="entry name" value="tRNAsynth_Ia_anticodon-bd"/>
</dbReference>
<name>A0AAF5D0G5_STRER</name>
<dbReference type="GO" id="GO:0008757">
    <property type="term" value="F:S-adenosylmethionine-dependent methyltransferase activity"/>
    <property type="evidence" value="ECO:0007669"/>
    <property type="project" value="InterPro"/>
</dbReference>
<dbReference type="SUPFAM" id="SSF47323">
    <property type="entry name" value="Anticodon-binding domain of a subclass of class I aminoacyl-tRNA synthetases"/>
    <property type="match status" value="1"/>
</dbReference>
<dbReference type="SUPFAM" id="SSF53335">
    <property type="entry name" value="S-adenosyl-L-methionine-dependent methyltransferases"/>
    <property type="match status" value="1"/>
</dbReference>
<keyword evidence="12" id="KW-1185">Reference proteome</keyword>
<dbReference type="CDD" id="cd02440">
    <property type="entry name" value="AdoMet_MTases"/>
    <property type="match status" value="1"/>
</dbReference>
<dbReference type="WBParaSite" id="TCONS_00004831.p1">
    <property type="protein sequence ID" value="TCONS_00004831.p1"/>
    <property type="gene ID" value="XLOC_002909"/>
</dbReference>
<dbReference type="InterPro" id="IPR033911">
    <property type="entry name" value="MetRS_core"/>
</dbReference>
<evidence type="ECO:0000313" key="12">
    <source>
        <dbReference type="Proteomes" id="UP000035681"/>
    </source>
</evidence>
<evidence type="ECO:0000256" key="9">
    <source>
        <dbReference type="RuleBase" id="RU363039"/>
    </source>
</evidence>
<dbReference type="Pfam" id="PF08241">
    <property type="entry name" value="Methyltransf_11"/>
    <property type="match status" value="1"/>
</dbReference>
<dbReference type="CDD" id="cd00814">
    <property type="entry name" value="MetRS_core"/>
    <property type="match status" value="1"/>
</dbReference>
<dbReference type="Gene3D" id="3.40.50.620">
    <property type="entry name" value="HUPs"/>
    <property type="match status" value="1"/>
</dbReference>
<organism evidence="12 13">
    <name type="scientific">Strongyloides stercoralis</name>
    <name type="common">Threadworm</name>
    <dbReference type="NCBI Taxonomy" id="6248"/>
    <lineage>
        <taxon>Eukaryota</taxon>
        <taxon>Metazoa</taxon>
        <taxon>Ecdysozoa</taxon>
        <taxon>Nematoda</taxon>
        <taxon>Chromadorea</taxon>
        <taxon>Rhabditida</taxon>
        <taxon>Tylenchina</taxon>
        <taxon>Panagrolaimomorpha</taxon>
        <taxon>Strongyloidoidea</taxon>
        <taxon>Strongyloididae</taxon>
        <taxon>Strongyloides</taxon>
    </lineage>
</organism>
<dbReference type="Pfam" id="PF09334">
    <property type="entry name" value="tRNA-synt_1g"/>
    <property type="match status" value="1"/>
</dbReference>
<dbReference type="Gene3D" id="2.170.220.10">
    <property type="match status" value="1"/>
</dbReference>
<dbReference type="InterPro" id="IPR013216">
    <property type="entry name" value="Methyltransf_11"/>
</dbReference>
<evidence type="ECO:0000256" key="3">
    <source>
        <dbReference type="ARBA" id="ARBA00022741"/>
    </source>
</evidence>
<dbReference type="SUPFAM" id="SSF52374">
    <property type="entry name" value="Nucleotidylyl transferase"/>
    <property type="match status" value="1"/>
</dbReference>
<dbReference type="GO" id="GO:0006431">
    <property type="term" value="P:methionyl-tRNA aminoacylation"/>
    <property type="evidence" value="ECO:0007669"/>
    <property type="project" value="InterPro"/>
</dbReference>
<dbReference type="PANTHER" id="PTHR43326">
    <property type="entry name" value="METHIONYL-TRNA SYNTHETASE"/>
    <property type="match status" value="1"/>
</dbReference>
<keyword evidence="3 9" id="KW-0547">Nucleotide-binding</keyword>
<keyword evidence="2 9" id="KW-0436">Ligase</keyword>
<evidence type="ECO:0000256" key="1">
    <source>
        <dbReference type="ARBA" id="ARBA00012838"/>
    </source>
</evidence>
<sequence length="769" mass="89902">TIQLFYMGKIIKKLFSPYINDIASQIAFPTKSFSGNLIRKFVAHRSKALNKVAVEQFSPKNGDNYLEIGFGRGDGLEIFHNLIKSNNVNAKLFGIEASLHALDKALHKFALEVDDQEMTLERCPQLSLLPFPNNFFDGIYHVDVFYYWPTQKIPNIEREIFRILKPNSKLVCTMDLNRLRKWEEWDLISSKEFDVMRYVEWLEPCGFENVNIKYINDREIQLITANKPEKEVDDDDPEKKLKQLEMDIKYQMQFNRYLRNFFFYKLMLQVFKKLPSLKIYLSRSKAFITTPIYYANASPHIGHIYSTIIADTTLRYDKLKNPSTNRDDFILTTGTDEHGIKIQKAAGGANKLPKEFCDNVSKNFKDLFDYFNINYTHFIRTTDKSHIECVQKMWKILYDKGFIYKSIYSGYYSQIDEAFYSEKDIEKININNNDILISKETKNEVKYMEENNYMFKLKDFSPEIKKWITENDVIRPKRYIKKILHYLTEIEDLSISRDAKRISWGIPVPGDSSQIIYVWLDALINYISAVGRPNESLTQWPPTWQIIGKDILKFHTVYWPAFLLAANMELPKKIFIHGHWTVDGVKMSKSLGNTINPYDMAKLLSVDGNLLMRSTVQSLNPERKYFPEQYDNLDPKILDQASDLIKDLNSISQKVDGYFKNLLFYKGLEEIVNICGKANTFFHKNEPWKKTSGIELSTILYIIYESLRITGILMQPITPNYSSTLLNHLGISENKRTLSNATFFSSELIKTPFSETRQHVLKRIVMPKK</sequence>
<keyword evidence="4 9" id="KW-0067">ATP-binding</keyword>
<dbReference type="InterPro" id="IPR023457">
    <property type="entry name" value="Met-tRNA_synth_2"/>
</dbReference>
<comment type="similarity">
    <text evidence="9">Belongs to the class-I aminoacyl-tRNA synthetase family.</text>
</comment>
<proteinExistence type="inferred from homology"/>
<dbReference type="Gene3D" id="1.10.730.10">
    <property type="entry name" value="Isoleucyl-tRNA Synthetase, Domain 1"/>
    <property type="match status" value="1"/>
</dbReference>
<dbReference type="Gene3D" id="3.40.50.150">
    <property type="entry name" value="Vaccinia Virus protein VP39"/>
    <property type="match status" value="1"/>
</dbReference>
<evidence type="ECO:0000259" key="11">
    <source>
        <dbReference type="Pfam" id="PF09334"/>
    </source>
</evidence>
<dbReference type="AlphaFoldDB" id="A0AAF5D0G5"/>
<dbReference type="GO" id="GO:0005524">
    <property type="term" value="F:ATP binding"/>
    <property type="evidence" value="ECO:0007669"/>
    <property type="project" value="UniProtKB-KW"/>
</dbReference>